<dbReference type="AlphaFoldDB" id="A0A0D9VTM8"/>
<feature type="region of interest" description="Disordered" evidence="3">
    <location>
        <begin position="54"/>
        <end position="77"/>
    </location>
</feature>
<evidence type="ECO:0000256" key="1">
    <source>
        <dbReference type="ARBA" id="ARBA00023117"/>
    </source>
</evidence>
<reference evidence="5 6" key="1">
    <citation type="submission" date="2012-08" db="EMBL/GenBank/DDBJ databases">
        <title>Oryza genome evolution.</title>
        <authorList>
            <person name="Wing R.A."/>
        </authorList>
    </citation>
    <scope>NUCLEOTIDE SEQUENCE</scope>
</reference>
<dbReference type="PROSITE" id="PS50014">
    <property type="entry name" value="BROMODOMAIN_2"/>
    <property type="match status" value="1"/>
</dbReference>
<reference evidence="6" key="2">
    <citation type="submission" date="2013-12" db="EMBL/GenBank/DDBJ databases">
        <authorList>
            <person name="Yu Y."/>
            <person name="Lee S."/>
            <person name="de Baynast K."/>
            <person name="Wissotski M."/>
            <person name="Liu L."/>
            <person name="Talag J."/>
            <person name="Goicoechea J."/>
            <person name="Angelova A."/>
            <person name="Jetty R."/>
            <person name="Kudrna D."/>
            <person name="Golser W."/>
            <person name="Rivera L."/>
            <person name="Zhang J."/>
            <person name="Wing R."/>
        </authorList>
    </citation>
    <scope>NUCLEOTIDE SEQUENCE</scope>
</reference>
<evidence type="ECO:0000313" key="5">
    <source>
        <dbReference type="EnsemblPlants" id="LPERR03G14130.1"/>
    </source>
</evidence>
<feature type="compositionally biased region" description="Low complexity" evidence="3">
    <location>
        <begin position="236"/>
        <end position="250"/>
    </location>
</feature>
<dbReference type="eggNOG" id="KOG0955">
    <property type="taxonomic scope" value="Eukaryota"/>
</dbReference>
<dbReference type="EnsemblPlants" id="LPERR03G14130.1">
    <property type="protein sequence ID" value="LPERR03G14130.1"/>
    <property type="gene ID" value="LPERR03G14130"/>
</dbReference>
<reference evidence="5" key="3">
    <citation type="submission" date="2015-04" db="UniProtKB">
        <authorList>
            <consortium name="EnsemblPlants"/>
        </authorList>
    </citation>
    <scope>IDENTIFICATION</scope>
</reference>
<evidence type="ECO:0000256" key="3">
    <source>
        <dbReference type="SAM" id="MobiDB-lite"/>
    </source>
</evidence>
<dbReference type="STRING" id="77586.A0A0D9VTM8"/>
<proteinExistence type="predicted"/>
<feature type="region of interest" description="Disordered" evidence="3">
    <location>
        <begin position="451"/>
        <end position="508"/>
    </location>
</feature>
<evidence type="ECO:0000313" key="6">
    <source>
        <dbReference type="Proteomes" id="UP000032180"/>
    </source>
</evidence>
<dbReference type="Proteomes" id="UP000032180">
    <property type="component" value="Chromosome 3"/>
</dbReference>
<dbReference type="InterPro" id="IPR036427">
    <property type="entry name" value="Bromodomain-like_sf"/>
</dbReference>
<sequence length="563" mass="61286">MSGKGKRRSARLLKLEEQKNDDATATACLLDPWQIIRNSITSVRGKRKRNEEIQHLPGEGSSSQAWDAPTNSDNLSSKSSTVQIIEYILDTLEMRDTHELFAMPDDIQVSDYAERVNRPGDFATLRQKNKDGMYNTLEQFEVTTNDVYMVFQKAMSINSQDTVPYREAMSLLYQAKQVFLSLKSNQMYSESELTAWRQKHYLAKPNGRDNGSNGGSGAGPPTPQRPSAPARKKIAPKTAGAATATAYKSTTRQRGAKENNGTPGRRPRKAAVVSPAADLGGAGGEQRRLAYTDEADHGKRMVPVVSQVQHATLVYRPQAPGHTYQDSLRRFVRHAGLKARVAAEFRILEYDVRVRQTAPAPAYYRPNVFASSSGVGTTSARFPPHGHCPPPSPPIAAFRTPPPSTLAAADAGAQAAPRCRLETDEVLKLLALMGRPAFMERARILLGHNLQESGPKEEGHGHGKPVIRAGDDDATKTDLTAAKPGKKGSASEPATRVTAAKPRKKGSVNEPAAVKFGVFAPPKLIIPGRQLGFGQFAGSSTQPFKVNPPTPDAIDKKKKKKRS</sequence>
<organism evidence="5 6">
    <name type="scientific">Leersia perrieri</name>
    <dbReference type="NCBI Taxonomy" id="77586"/>
    <lineage>
        <taxon>Eukaryota</taxon>
        <taxon>Viridiplantae</taxon>
        <taxon>Streptophyta</taxon>
        <taxon>Embryophyta</taxon>
        <taxon>Tracheophyta</taxon>
        <taxon>Spermatophyta</taxon>
        <taxon>Magnoliopsida</taxon>
        <taxon>Liliopsida</taxon>
        <taxon>Poales</taxon>
        <taxon>Poaceae</taxon>
        <taxon>BOP clade</taxon>
        <taxon>Oryzoideae</taxon>
        <taxon>Oryzeae</taxon>
        <taxon>Oryzinae</taxon>
        <taxon>Leersia</taxon>
    </lineage>
</organism>
<evidence type="ECO:0000256" key="2">
    <source>
        <dbReference type="PROSITE-ProRule" id="PRU00035"/>
    </source>
</evidence>
<dbReference type="Gene3D" id="1.20.920.10">
    <property type="entry name" value="Bromodomain-like"/>
    <property type="match status" value="1"/>
</dbReference>
<dbReference type="InterPro" id="IPR051831">
    <property type="entry name" value="Bromodomain_contain_prot"/>
</dbReference>
<dbReference type="Pfam" id="PF00439">
    <property type="entry name" value="Bromodomain"/>
    <property type="match status" value="1"/>
</dbReference>
<dbReference type="PANTHER" id="PTHR22881">
    <property type="entry name" value="BROMODOMAIN CONTAINING PROTEIN"/>
    <property type="match status" value="1"/>
</dbReference>
<dbReference type="HOGENOM" id="CLU_520125_0_0_1"/>
<feature type="region of interest" description="Disordered" evidence="3">
    <location>
        <begin position="536"/>
        <end position="563"/>
    </location>
</feature>
<dbReference type="SUPFAM" id="SSF47370">
    <property type="entry name" value="Bromodomain"/>
    <property type="match status" value="1"/>
</dbReference>
<keyword evidence="1 2" id="KW-0103">Bromodomain</keyword>
<feature type="domain" description="Bromo" evidence="4">
    <location>
        <begin position="92"/>
        <end position="165"/>
    </location>
</feature>
<name>A0A0D9VTM8_9ORYZ</name>
<feature type="region of interest" description="Disordered" evidence="3">
    <location>
        <begin position="203"/>
        <end position="286"/>
    </location>
</feature>
<protein>
    <recommendedName>
        <fullName evidence="4">Bromo domain-containing protein</fullName>
    </recommendedName>
</protein>
<feature type="compositionally biased region" description="Polar residues" evidence="3">
    <location>
        <begin position="60"/>
        <end position="77"/>
    </location>
</feature>
<dbReference type="Gramene" id="LPERR03G14130.1">
    <property type="protein sequence ID" value="LPERR03G14130.1"/>
    <property type="gene ID" value="LPERR03G14130"/>
</dbReference>
<dbReference type="PANTHER" id="PTHR22881:SF26">
    <property type="entry name" value="BROMODOMAIN CONTAINING PROTEIN, EXPRESSED"/>
    <property type="match status" value="1"/>
</dbReference>
<accession>A0A0D9VTM8</accession>
<keyword evidence="6" id="KW-1185">Reference proteome</keyword>
<evidence type="ECO:0000259" key="4">
    <source>
        <dbReference type="PROSITE" id="PS50014"/>
    </source>
</evidence>
<dbReference type="InterPro" id="IPR001487">
    <property type="entry name" value="Bromodomain"/>
</dbReference>